<dbReference type="EMBL" id="LVYI01000007">
    <property type="protein sequence ID" value="OAP57175.1"/>
    <property type="molecule type" value="Genomic_DNA"/>
</dbReference>
<dbReference type="Proteomes" id="UP000078343">
    <property type="component" value="Unassembled WGS sequence"/>
</dbReference>
<dbReference type="OrthoDB" id="4161765at2759"/>
<sequence length="262" mass="28254">MGELDGPEYYPEPVGGRPNDPRLGRRGNRGLSGTGLQGNIVEDDNAYAWGVVSDNGFEVWNNGELVASGGDRLTRGAGRRGRDDFAFGFGDEEYYSDGFDDFGTGTYGRGPPLGSRGGPFGRGSRRGPGELPPGMEFNHIPPWFLDEFDDDGFDDFQMIGALGGRPPRSRGSGPRRGGRGGIRVTRQGGGVVVDNEFEGTPRESGGRTGYGPQLDNEYENDDDDDGDDSGYDDELVEGSLGGRNRDRIMRFSDGATLRIHQG</sequence>
<organism evidence="2 3">
    <name type="scientific">Fonsecaea erecta</name>
    <dbReference type="NCBI Taxonomy" id="1367422"/>
    <lineage>
        <taxon>Eukaryota</taxon>
        <taxon>Fungi</taxon>
        <taxon>Dikarya</taxon>
        <taxon>Ascomycota</taxon>
        <taxon>Pezizomycotina</taxon>
        <taxon>Eurotiomycetes</taxon>
        <taxon>Chaetothyriomycetidae</taxon>
        <taxon>Chaetothyriales</taxon>
        <taxon>Herpotrichiellaceae</taxon>
        <taxon>Fonsecaea</taxon>
    </lineage>
</organism>
<comment type="caution">
    <text evidence="2">The sequence shown here is derived from an EMBL/GenBank/DDBJ whole genome shotgun (WGS) entry which is preliminary data.</text>
</comment>
<evidence type="ECO:0000256" key="1">
    <source>
        <dbReference type="SAM" id="MobiDB-lite"/>
    </source>
</evidence>
<protein>
    <submittedName>
        <fullName evidence="2">Uncharacterized protein</fullName>
    </submittedName>
</protein>
<dbReference type="RefSeq" id="XP_018690542.1">
    <property type="nucleotide sequence ID" value="XM_018839421.1"/>
</dbReference>
<feature type="region of interest" description="Disordered" evidence="1">
    <location>
        <begin position="111"/>
        <end position="132"/>
    </location>
</feature>
<feature type="region of interest" description="Disordered" evidence="1">
    <location>
        <begin position="156"/>
        <end position="241"/>
    </location>
</feature>
<gene>
    <name evidence="2" type="ORF">AYL99_07913</name>
</gene>
<reference evidence="2 3" key="1">
    <citation type="submission" date="2016-04" db="EMBL/GenBank/DDBJ databases">
        <title>Draft genome of Fonsecaea erecta CBS 125763.</title>
        <authorList>
            <person name="Weiss V.A."/>
            <person name="Vicente V.A."/>
            <person name="Raittz R.T."/>
            <person name="Moreno L.F."/>
            <person name="De Souza E.M."/>
            <person name="Pedrosa F.O."/>
            <person name="Steffens M.B."/>
            <person name="Faoro H."/>
            <person name="Tadra-Sfeir M.Z."/>
            <person name="Najafzadeh M.J."/>
            <person name="Felipe M.S."/>
            <person name="Teixeira M."/>
            <person name="Sun J."/>
            <person name="Xi L."/>
            <person name="Gomes R."/>
            <person name="De Azevedo C.M."/>
            <person name="Salgado C.G."/>
            <person name="Da Silva M.B."/>
            <person name="Nascimento M.F."/>
            <person name="Queiroz-Telles F."/>
            <person name="Attili D.S."/>
            <person name="Gorbushina A."/>
        </authorList>
    </citation>
    <scope>NUCLEOTIDE SEQUENCE [LARGE SCALE GENOMIC DNA]</scope>
    <source>
        <strain evidence="2 3">CBS 125763</strain>
    </source>
</reference>
<dbReference type="GeneID" id="30012081"/>
<feature type="compositionally biased region" description="Acidic residues" evidence="1">
    <location>
        <begin position="216"/>
        <end position="236"/>
    </location>
</feature>
<name>A0A178ZDM6_9EURO</name>
<keyword evidence="3" id="KW-1185">Reference proteome</keyword>
<evidence type="ECO:0000313" key="2">
    <source>
        <dbReference type="EMBL" id="OAP57175.1"/>
    </source>
</evidence>
<evidence type="ECO:0000313" key="3">
    <source>
        <dbReference type="Proteomes" id="UP000078343"/>
    </source>
</evidence>
<feature type="region of interest" description="Disordered" evidence="1">
    <location>
        <begin position="1"/>
        <end position="37"/>
    </location>
</feature>
<accession>A0A178ZDM6</accession>
<proteinExistence type="predicted"/>
<dbReference type="AlphaFoldDB" id="A0A178ZDM6"/>